<feature type="transmembrane region" description="Helical" evidence="2">
    <location>
        <begin position="758"/>
        <end position="777"/>
    </location>
</feature>
<dbReference type="InterPro" id="IPR002656">
    <property type="entry name" value="Acyl_transf_3_dom"/>
</dbReference>
<dbReference type="PANTHER" id="PTHR11161">
    <property type="entry name" value="O-ACYLTRANSFERASE"/>
    <property type="match status" value="1"/>
</dbReference>
<evidence type="ECO:0000259" key="4">
    <source>
        <dbReference type="SMART" id="SM00703"/>
    </source>
</evidence>
<accession>A0A8W8JZB8</accession>
<feature type="chain" id="PRO_5036497398" description="Nose resistant-to-fluoxetine protein N-terminal domain-containing protein" evidence="3">
    <location>
        <begin position="26"/>
        <end position="905"/>
    </location>
</feature>
<dbReference type="SMART" id="SM00703">
    <property type="entry name" value="NRF"/>
    <property type="match status" value="1"/>
</dbReference>
<feature type="domain" description="Nose resistant-to-fluoxetine protein N-terminal" evidence="4">
    <location>
        <begin position="159"/>
        <end position="308"/>
    </location>
</feature>
<feature type="transmembrane region" description="Helical" evidence="2">
    <location>
        <begin position="655"/>
        <end position="676"/>
    </location>
</feature>
<sequence length="905" mass="100141">IIMTCVKKFIPLILVVSSAFSVCHGKVTAQNMSVGDKARWVGNFVGIDQPPIGAAMYDAGAHLVSKVGAQAAGIILGGMMQGTKDPTAGRVADVVLDHLSDAYNKSGVGKWNRTMLRDHQSQLGGLILSKMDFVGTIHDITRLGGARMLMPLTKDSKVNKDCYEDAMDVLDAVNEMQRSDLAWARVMFDATGKIPSGVLRGHTTSLGSYDSCLAIHGRIPRNIVIGALNKTASRYPREFDTKYCRATMALDPSVLGGLDTHGIHPLLTLGMCLPDSCKAEDVEGILKLGFLGRVMGSSADSTDVYCPEERSIGDDTPALAAVIILSFFGFLVLCGTVYEFRQEIKKSAQMKPKSESDHYDVIGKSQSENKYTSVNKAYVHDEPKTNGDISPQNGDISKQNGGGVIQNGNTNVELPAGYMHHKEDNQFNPSAIPNGNNAETDTNKFITVNIKPHPSTEATPNKTRDSTLGAILKSFSIITNAPKLLSGKSGPGAITCLHGIRFFSITWIILGHTYNYGLVTNPGVMTTINFVDAVPMTQRFTYQAVVGAGYAVDTFYMISGMLLAFIQLKQMAKLKKDPEPGKIGYYVFYYYFHRFWRLTPMYMMILMIYTCLTTYLGDGPMWPKQIESAQNCRESWWTNLLYVNNLVLVNKQCMAWSWFLANDMQFYVVSIVLLFFLTVNIKLGSCFVFLLMTAGIVSAGVKEHTYNGSFFTMKSDGGAFWNNVYITPWCRVAAFCVGLFLGIIFYKKPKAYLSRVKTFIGWSMAISIGFTLVYCTYSENKENGETWSREFRAVYESVGRPLWAACVAWVIAACHYGRGGIVNSILSWSGLVPLSRMSYAAYLVHPMMMMIYVFSKRNLVYLADFDVIYLFLGHTVMTFMTSFVASLAFEAPFMALEKIIVGGRK</sequence>
<keyword evidence="2" id="KW-0812">Transmembrane</keyword>
<feature type="transmembrane region" description="Helical" evidence="2">
    <location>
        <begin position="595"/>
        <end position="616"/>
    </location>
</feature>
<organism evidence="5 6">
    <name type="scientific">Magallana gigas</name>
    <name type="common">Pacific oyster</name>
    <name type="synonym">Crassostrea gigas</name>
    <dbReference type="NCBI Taxonomy" id="29159"/>
    <lineage>
        <taxon>Eukaryota</taxon>
        <taxon>Metazoa</taxon>
        <taxon>Spiralia</taxon>
        <taxon>Lophotrochozoa</taxon>
        <taxon>Mollusca</taxon>
        <taxon>Bivalvia</taxon>
        <taxon>Autobranchia</taxon>
        <taxon>Pteriomorphia</taxon>
        <taxon>Ostreida</taxon>
        <taxon>Ostreoidea</taxon>
        <taxon>Ostreidae</taxon>
        <taxon>Magallana</taxon>
    </lineage>
</organism>
<feature type="transmembrane region" description="Helical" evidence="2">
    <location>
        <begin position="318"/>
        <end position="340"/>
    </location>
</feature>
<keyword evidence="6" id="KW-1185">Reference proteome</keyword>
<dbReference type="InterPro" id="IPR052728">
    <property type="entry name" value="O2_lipid_transport_reg"/>
</dbReference>
<feature type="transmembrane region" description="Helical" evidence="2">
    <location>
        <begin position="867"/>
        <end position="889"/>
    </location>
</feature>
<evidence type="ECO:0000256" key="3">
    <source>
        <dbReference type="SAM" id="SignalP"/>
    </source>
</evidence>
<proteinExistence type="predicted"/>
<evidence type="ECO:0000313" key="6">
    <source>
        <dbReference type="Proteomes" id="UP000005408"/>
    </source>
</evidence>
<feature type="region of interest" description="Disordered" evidence="1">
    <location>
        <begin position="381"/>
        <end position="400"/>
    </location>
</feature>
<keyword evidence="2" id="KW-1133">Transmembrane helix</keyword>
<evidence type="ECO:0000313" key="5">
    <source>
        <dbReference type="EnsemblMetazoa" id="G21738.2:cds"/>
    </source>
</evidence>
<reference evidence="5" key="1">
    <citation type="submission" date="2022-08" db="UniProtKB">
        <authorList>
            <consortium name="EnsemblMetazoa"/>
        </authorList>
    </citation>
    <scope>IDENTIFICATION</scope>
    <source>
        <strain evidence="5">05x7-T-G4-1.051#20</strain>
    </source>
</reference>
<dbReference type="AlphaFoldDB" id="A0A8W8JZB8"/>
<feature type="transmembrane region" description="Helical" evidence="2">
    <location>
        <begin position="683"/>
        <end position="701"/>
    </location>
</feature>
<keyword evidence="2" id="KW-0472">Membrane</keyword>
<feature type="compositionally biased region" description="Polar residues" evidence="1">
    <location>
        <begin position="387"/>
        <end position="399"/>
    </location>
</feature>
<dbReference type="EnsemblMetazoa" id="G21738.2">
    <property type="protein sequence ID" value="G21738.2:cds"/>
    <property type="gene ID" value="G21738"/>
</dbReference>
<keyword evidence="3" id="KW-0732">Signal</keyword>
<protein>
    <recommendedName>
        <fullName evidence="4">Nose resistant-to-fluoxetine protein N-terminal domain-containing protein</fullName>
    </recommendedName>
</protein>
<name>A0A8W8JZB8_MAGGI</name>
<dbReference type="Proteomes" id="UP000005408">
    <property type="component" value="Unassembled WGS sequence"/>
</dbReference>
<feature type="transmembrane region" description="Helical" evidence="2">
    <location>
        <begin position="540"/>
        <end position="566"/>
    </location>
</feature>
<feature type="signal peptide" evidence="3">
    <location>
        <begin position="1"/>
        <end position="25"/>
    </location>
</feature>
<evidence type="ECO:0000256" key="1">
    <source>
        <dbReference type="SAM" id="MobiDB-lite"/>
    </source>
</evidence>
<dbReference type="Pfam" id="PF20146">
    <property type="entry name" value="NRF"/>
    <property type="match status" value="1"/>
</dbReference>
<feature type="transmembrane region" description="Helical" evidence="2">
    <location>
        <begin position="837"/>
        <end position="855"/>
    </location>
</feature>
<dbReference type="GO" id="GO:0016747">
    <property type="term" value="F:acyltransferase activity, transferring groups other than amino-acyl groups"/>
    <property type="evidence" value="ECO:0007669"/>
    <property type="project" value="InterPro"/>
</dbReference>
<dbReference type="InterPro" id="IPR006621">
    <property type="entry name" value="Nose-resist-to-fluoxetine_N"/>
</dbReference>
<evidence type="ECO:0000256" key="2">
    <source>
        <dbReference type="SAM" id="Phobius"/>
    </source>
</evidence>
<dbReference type="Pfam" id="PF01757">
    <property type="entry name" value="Acyl_transf_3"/>
    <property type="match status" value="1"/>
</dbReference>
<dbReference type="PANTHER" id="PTHR11161:SF0">
    <property type="entry name" value="O-ACYLTRANSFERASE LIKE PROTEIN"/>
    <property type="match status" value="1"/>
</dbReference>
<feature type="transmembrane region" description="Helical" evidence="2">
    <location>
        <begin position="726"/>
        <end position="746"/>
    </location>
</feature>